<feature type="compositionally biased region" description="Low complexity" evidence="1">
    <location>
        <begin position="132"/>
        <end position="145"/>
    </location>
</feature>
<comment type="caution">
    <text evidence="2">The sequence shown here is derived from an EMBL/GenBank/DDBJ whole genome shotgun (WGS) entry which is preliminary data.</text>
</comment>
<name>A0A2S4L612_9HYPO</name>
<reference evidence="2 3" key="1">
    <citation type="submission" date="2018-01" db="EMBL/GenBank/DDBJ databases">
        <title>Harnessing the power of phylogenomics to disentangle the directionality and signatures of interkingdom host jumping in the parasitic fungal genus Tolypocladium.</title>
        <authorList>
            <person name="Quandt C.A."/>
            <person name="Patterson W."/>
            <person name="Spatafora J.W."/>
        </authorList>
    </citation>
    <scope>NUCLEOTIDE SEQUENCE [LARGE SCALE GENOMIC DNA]</scope>
    <source>
        <strain evidence="2 3">NRBC 100945</strain>
    </source>
</reference>
<feature type="compositionally biased region" description="Basic and acidic residues" evidence="1">
    <location>
        <begin position="45"/>
        <end position="54"/>
    </location>
</feature>
<dbReference type="STRING" id="94208.A0A2S4L612"/>
<evidence type="ECO:0000313" key="2">
    <source>
        <dbReference type="EMBL" id="POR37860.1"/>
    </source>
</evidence>
<evidence type="ECO:0000256" key="1">
    <source>
        <dbReference type="SAM" id="MobiDB-lite"/>
    </source>
</evidence>
<dbReference type="EMBL" id="PKSG01000196">
    <property type="protein sequence ID" value="POR37860.1"/>
    <property type="molecule type" value="Genomic_DNA"/>
</dbReference>
<dbReference type="OrthoDB" id="415023at2759"/>
<accession>A0A2S4L612</accession>
<protein>
    <submittedName>
        <fullName evidence="2">OTU domain-containing protein 2</fullName>
    </submittedName>
</protein>
<proteinExistence type="predicted"/>
<dbReference type="AlphaFoldDB" id="A0A2S4L612"/>
<feature type="non-terminal residue" evidence="2">
    <location>
        <position position="182"/>
    </location>
</feature>
<feature type="region of interest" description="Disordered" evidence="1">
    <location>
        <begin position="1"/>
        <end position="151"/>
    </location>
</feature>
<feature type="compositionally biased region" description="Basic residues" evidence="1">
    <location>
        <begin position="25"/>
        <end position="37"/>
    </location>
</feature>
<gene>
    <name evidence="2" type="ORF">TPAR_01941</name>
</gene>
<sequence length="182" mass="20234">MEAESLEQVQARHRRELKDLQGRITSKKRNASKKTRKGVNDECAEMERRLREAQAAEVAALGGQTQAQSQHHDAAEADDDDDARLNGAEKLEQKVEEKRDEAADADDGSSAPGQPAKKRNRQRERMARRAAEQAAAAQRAADEAATMTDHRARESQYMKDMFKAHGLVEKDIAPDGHCLFSA</sequence>
<keyword evidence="3" id="KW-1185">Reference proteome</keyword>
<organism evidence="2 3">
    <name type="scientific">Tolypocladium paradoxum</name>
    <dbReference type="NCBI Taxonomy" id="94208"/>
    <lineage>
        <taxon>Eukaryota</taxon>
        <taxon>Fungi</taxon>
        <taxon>Dikarya</taxon>
        <taxon>Ascomycota</taxon>
        <taxon>Pezizomycotina</taxon>
        <taxon>Sordariomycetes</taxon>
        <taxon>Hypocreomycetidae</taxon>
        <taxon>Hypocreales</taxon>
        <taxon>Ophiocordycipitaceae</taxon>
        <taxon>Tolypocladium</taxon>
    </lineage>
</organism>
<dbReference type="Proteomes" id="UP000237481">
    <property type="component" value="Unassembled WGS sequence"/>
</dbReference>
<feature type="compositionally biased region" description="Basic and acidic residues" evidence="1">
    <location>
        <begin position="83"/>
        <end position="102"/>
    </location>
</feature>
<evidence type="ECO:0000313" key="3">
    <source>
        <dbReference type="Proteomes" id="UP000237481"/>
    </source>
</evidence>